<sequence>MGMEQQSCSSEEMGVCKRLPLMFILQFLVVSLCVKYSHACGTSSSSGDLLLCRSCGHEIALESNANFVHSRLALSHRNDTVVGEKRVSVQLFENPQGYQFEVITFKTADVRKHWPAEKHFTWFPGYSWTIATCPRCRAHLGWAFQPSDWPSTISTEQFDDSQQTFVALIIQRLLREHFASSLLVTPKAFRS</sequence>
<name>A0AAV6H641_9TELE</name>
<dbReference type="FunFam" id="2.170.150.20:FF:000013">
    <property type="entry name" value="protein cereblon homolog"/>
    <property type="match status" value="1"/>
</dbReference>
<feature type="signal peptide" evidence="1">
    <location>
        <begin position="1"/>
        <end position="39"/>
    </location>
</feature>
<feature type="chain" id="PRO_5043428486" description="CULT domain-containing protein" evidence="1">
    <location>
        <begin position="40"/>
        <end position="191"/>
    </location>
</feature>
<evidence type="ECO:0000313" key="4">
    <source>
        <dbReference type="Proteomes" id="UP000823561"/>
    </source>
</evidence>
<organism evidence="3 4">
    <name type="scientific">Alosa alosa</name>
    <name type="common">allis shad</name>
    <dbReference type="NCBI Taxonomy" id="278164"/>
    <lineage>
        <taxon>Eukaryota</taxon>
        <taxon>Metazoa</taxon>
        <taxon>Chordata</taxon>
        <taxon>Craniata</taxon>
        <taxon>Vertebrata</taxon>
        <taxon>Euteleostomi</taxon>
        <taxon>Actinopterygii</taxon>
        <taxon>Neopterygii</taxon>
        <taxon>Teleostei</taxon>
        <taxon>Clupei</taxon>
        <taxon>Clupeiformes</taxon>
        <taxon>Clupeoidei</taxon>
        <taxon>Clupeidae</taxon>
        <taxon>Alosa</taxon>
    </lineage>
</organism>
<dbReference type="CDD" id="cd15777">
    <property type="entry name" value="CRBN_C_like"/>
    <property type="match status" value="1"/>
</dbReference>
<reference evidence="3" key="1">
    <citation type="submission" date="2020-10" db="EMBL/GenBank/DDBJ databases">
        <title>Chromosome-scale genome assembly of the Allis shad, Alosa alosa.</title>
        <authorList>
            <person name="Margot Z."/>
            <person name="Christophe K."/>
            <person name="Cabau C."/>
            <person name="Louis A."/>
            <person name="Berthelot C."/>
            <person name="Parey E."/>
            <person name="Roest Crollius H."/>
            <person name="Montfort J."/>
            <person name="Robinson-Rechavi M."/>
            <person name="Bucao C."/>
            <person name="Bouchez O."/>
            <person name="Gislard M."/>
            <person name="Lluch J."/>
            <person name="Milhes M."/>
            <person name="Lampietro C."/>
            <person name="Lopez Roques C."/>
            <person name="Donnadieu C."/>
            <person name="Braasch I."/>
            <person name="Desvignes T."/>
            <person name="Postlethwait J."/>
            <person name="Bobe J."/>
            <person name="Guiguen Y."/>
        </authorList>
    </citation>
    <scope>NUCLEOTIDE SEQUENCE</scope>
    <source>
        <strain evidence="3">M-15738</strain>
        <tissue evidence="3">Blood</tissue>
    </source>
</reference>
<dbReference type="AlphaFoldDB" id="A0AAV6H641"/>
<protein>
    <recommendedName>
        <fullName evidence="2">CULT domain-containing protein</fullName>
    </recommendedName>
</protein>
<comment type="caution">
    <text evidence="3">The sequence shown here is derived from an EMBL/GenBank/DDBJ whole genome shotgun (WGS) entry which is preliminary data.</text>
</comment>
<evidence type="ECO:0000313" key="3">
    <source>
        <dbReference type="EMBL" id="KAG5281525.1"/>
    </source>
</evidence>
<evidence type="ECO:0000259" key="2">
    <source>
        <dbReference type="PROSITE" id="PS51788"/>
    </source>
</evidence>
<dbReference type="InterPro" id="IPR034750">
    <property type="entry name" value="CULT"/>
</dbReference>
<proteinExistence type="predicted"/>
<dbReference type="PROSITE" id="PS51788">
    <property type="entry name" value="CULT"/>
    <property type="match status" value="1"/>
</dbReference>
<dbReference type="Proteomes" id="UP000823561">
    <property type="component" value="Chromosome 5"/>
</dbReference>
<dbReference type="EMBL" id="JADWDJ010000005">
    <property type="protein sequence ID" value="KAG5281525.1"/>
    <property type="molecule type" value="Genomic_DNA"/>
</dbReference>
<feature type="domain" description="CULT" evidence="2">
    <location>
        <begin position="47"/>
        <end position="177"/>
    </location>
</feature>
<accession>A0AAV6H641</accession>
<keyword evidence="4" id="KW-1185">Reference proteome</keyword>
<evidence type="ECO:0000256" key="1">
    <source>
        <dbReference type="SAM" id="SignalP"/>
    </source>
</evidence>
<gene>
    <name evidence="3" type="ORF">AALO_G00073240</name>
</gene>
<keyword evidence="1" id="KW-0732">Signal</keyword>
<dbReference type="Gene3D" id="2.170.150.20">
    <property type="entry name" value="Peptide methionine sulfoxide reductase"/>
    <property type="match status" value="1"/>
</dbReference>